<evidence type="ECO:0000256" key="1">
    <source>
        <dbReference type="SAM" id="MobiDB-lite"/>
    </source>
</evidence>
<feature type="compositionally biased region" description="Basic and acidic residues" evidence="1">
    <location>
        <begin position="1"/>
        <end position="10"/>
    </location>
</feature>
<organism evidence="2 3">
    <name type="scientific">Trapa natans</name>
    <name type="common">Water chestnut</name>
    <dbReference type="NCBI Taxonomy" id="22666"/>
    <lineage>
        <taxon>Eukaryota</taxon>
        <taxon>Viridiplantae</taxon>
        <taxon>Streptophyta</taxon>
        <taxon>Embryophyta</taxon>
        <taxon>Tracheophyta</taxon>
        <taxon>Spermatophyta</taxon>
        <taxon>Magnoliopsida</taxon>
        <taxon>eudicotyledons</taxon>
        <taxon>Gunneridae</taxon>
        <taxon>Pentapetalae</taxon>
        <taxon>rosids</taxon>
        <taxon>malvids</taxon>
        <taxon>Myrtales</taxon>
        <taxon>Lythraceae</taxon>
        <taxon>Trapa</taxon>
    </lineage>
</organism>
<gene>
    <name evidence="2" type="ORF">SAY86_020104</name>
</gene>
<feature type="compositionally biased region" description="Basic and acidic residues" evidence="1">
    <location>
        <begin position="23"/>
        <end position="32"/>
    </location>
</feature>
<dbReference type="Proteomes" id="UP001346149">
    <property type="component" value="Unassembled WGS sequence"/>
</dbReference>
<evidence type="ECO:0000313" key="3">
    <source>
        <dbReference type="Proteomes" id="UP001346149"/>
    </source>
</evidence>
<comment type="caution">
    <text evidence="2">The sequence shown here is derived from an EMBL/GenBank/DDBJ whole genome shotgun (WGS) entry which is preliminary data.</text>
</comment>
<keyword evidence="3" id="KW-1185">Reference proteome</keyword>
<dbReference type="PANTHER" id="PTHR34539:SF3">
    <property type="entry name" value="NAC DOMAIN-CONTAINING PROTEIN"/>
    <property type="match status" value="1"/>
</dbReference>
<evidence type="ECO:0000313" key="2">
    <source>
        <dbReference type="EMBL" id="KAK4788785.1"/>
    </source>
</evidence>
<dbReference type="EMBL" id="JAXQNO010000011">
    <property type="protein sequence ID" value="KAK4788785.1"/>
    <property type="molecule type" value="Genomic_DNA"/>
</dbReference>
<feature type="compositionally biased region" description="Polar residues" evidence="1">
    <location>
        <begin position="52"/>
        <end position="64"/>
    </location>
</feature>
<protein>
    <submittedName>
        <fullName evidence="2">Uncharacterized protein</fullName>
    </submittedName>
</protein>
<name>A0AAN7M0J1_TRANT</name>
<proteinExistence type="predicted"/>
<reference evidence="2 3" key="1">
    <citation type="journal article" date="2023" name="Hortic Res">
        <title>Pangenome of water caltrop reveals structural variations and asymmetric subgenome divergence after allopolyploidization.</title>
        <authorList>
            <person name="Zhang X."/>
            <person name="Chen Y."/>
            <person name="Wang L."/>
            <person name="Yuan Y."/>
            <person name="Fang M."/>
            <person name="Shi L."/>
            <person name="Lu R."/>
            <person name="Comes H.P."/>
            <person name="Ma Y."/>
            <person name="Chen Y."/>
            <person name="Huang G."/>
            <person name="Zhou Y."/>
            <person name="Zheng Z."/>
            <person name="Qiu Y."/>
        </authorList>
    </citation>
    <scope>NUCLEOTIDE SEQUENCE [LARGE SCALE GENOMIC DNA]</scope>
    <source>
        <strain evidence="2">F231</strain>
    </source>
</reference>
<dbReference type="AlphaFoldDB" id="A0AAN7M0J1"/>
<accession>A0AAN7M0J1</accession>
<dbReference type="PANTHER" id="PTHR34539">
    <property type="entry name" value="T6J4.11 PROTEIN"/>
    <property type="match status" value="1"/>
</dbReference>
<sequence length="151" mass="16201">MADKRPRDEPLPSAASDGGDAGEAFKRQRPYEDIISLLDDEEDEPHQDVSHLMTTLQQEISSPSFAEPSVADGGPGETDGEDEGEKVMRHLLEASDDELGLPSMSGGSIESGKEAFDAAAVTAEGLADGLWELEDEAANYYAVLQSELIMM</sequence>
<feature type="region of interest" description="Disordered" evidence="1">
    <location>
        <begin position="1"/>
        <end position="86"/>
    </location>
</feature>